<feature type="region of interest" description="Disordered" evidence="1">
    <location>
        <begin position="80"/>
        <end position="113"/>
    </location>
</feature>
<organism evidence="2">
    <name type="scientific">freshwater metagenome</name>
    <dbReference type="NCBI Taxonomy" id="449393"/>
    <lineage>
        <taxon>unclassified sequences</taxon>
        <taxon>metagenomes</taxon>
        <taxon>ecological metagenomes</taxon>
    </lineage>
</organism>
<name>A0A6J6PAZ4_9ZZZZ</name>
<dbReference type="EMBL" id="CAEZXH010000137">
    <property type="protein sequence ID" value="CAB4695907.1"/>
    <property type="molecule type" value="Genomic_DNA"/>
</dbReference>
<gene>
    <name evidence="2" type="ORF">UFOPK2360_01384</name>
</gene>
<protein>
    <submittedName>
        <fullName evidence="2">Unannotated protein</fullName>
    </submittedName>
</protein>
<proteinExistence type="predicted"/>
<dbReference type="AlphaFoldDB" id="A0A6J6PAZ4"/>
<sequence length="122" mass="12967">MAAKIPKKTPIIIPKNNAEKISIAVFPTVTFKTSAISLSSEVEYPRSPVTTFFNQIPYLIGKARSKPSSARLAAISSGVKDAAASADKRTSSSSPGAKSSPRKTTVRVTHKTTNPVAILRNI</sequence>
<accession>A0A6J6PAZ4</accession>
<feature type="compositionally biased region" description="Basic residues" evidence="1">
    <location>
        <begin position="100"/>
        <end position="110"/>
    </location>
</feature>
<evidence type="ECO:0000313" key="2">
    <source>
        <dbReference type="EMBL" id="CAB4695907.1"/>
    </source>
</evidence>
<reference evidence="2" key="1">
    <citation type="submission" date="2020-05" db="EMBL/GenBank/DDBJ databases">
        <authorList>
            <person name="Chiriac C."/>
            <person name="Salcher M."/>
            <person name="Ghai R."/>
            <person name="Kavagutti S V."/>
        </authorList>
    </citation>
    <scope>NUCLEOTIDE SEQUENCE</scope>
</reference>
<evidence type="ECO:0000256" key="1">
    <source>
        <dbReference type="SAM" id="MobiDB-lite"/>
    </source>
</evidence>